<dbReference type="Proteomes" id="UP000092659">
    <property type="component" value="Chromosome"/>
</dbReference>
<keyword evidence="5" id="KW-1185">Reference proteome</keyword>
<dbReference type="STRING" id="68214.AVL59_10865"/>
<reference evidence="3 5" key="2">
    <citation type="submission" date="2021-03" db="EMBL/GenBank/DDBJ databases">
        <title>Genomic Encyclopedia of Type Strains, Phase IV (KMG-IV): sequencing the most valuable type-strain genomes for metagenomic binning, comparative biology and taxonomic classification.</title>
        <authorList>
            <person name="Goeker M."/>
        </authorList>
    </citation>
    <scope>NUCLEOTIDE SEQUENCE [LARGE SCALE GENOMIC DNA]</scope>
    <source>
        <strain evidence="3 5">DSM 40499</strain>
    </source>
</reference>
<dbReference type="GO" id="GO:0019752">
    <property type="term" value="P:carboxylic acid metabolic process"/>
    <property type="evidence" value="ECO:0007669"/>
    <property type="project" value="UniProtKB-ARBA"/>
</dbReference>
<comment type="similarity">
    <text evidence="1">Belongs to the ornithine cyclodeaminase/mu-crystallin family.</text>
</comment>
<reference evidence="2 4" key="1">
    <citation type="submission" date="2016-06" db="EMBL/GenBank/DDBJ databases">
        <title>Complete genome sequence of Streptomyces griseochromogenes ATCC 14511, the Blasticidin S producer.</title>
        <authorList>
            <person name="Wu L."/>
        </authorList>
    </citation>
    <scope>NUCLEOTIDE SEQUENCE [LARGE SCALE GENOMIC DNA]</scope>
    <source>
        <strain evidence="2 4">ATCC 14511</strain>
    </source>
</reference>
<dbReference type="InterPro" id="IPR036291">
    <property type="entry name" value="NAD(P)-bd_dom_sf"/>
</dbReference>
<evidence type="ECO:0000256" key="1">
    <source>
        <dbReference type="ARBA" id="ARBA00008903"/>
    </source>
</evidence>
<dbReference type="EMBL" id="JAGGLP010000002">
    <property type="protein sequence ID" value="MBP2048343.1"/>
    <property type="molecule type" value="Genomic_DNA"/>
</dbReference>
<organism evidence="2 4">
    <name type="scientific">Streptomyces griseochromogenes</name>
    <dbReference type="NCBI Taxonomy" id="68214"/>
    <lineage>
        <taxon>Bacteria</taxon>
        <taxon>Bacillati</taxon>
        <taxon>Actinomycetota</taxon>
        <taxon>Actinomycetes</taxon>
        <taxon>Kitasatosporales</taxon>
        <taxon>Streptomycetaceae</taxon>
        <taxon>Streptomyces</taxon>
    </lineage>
</organism>
<dbReference type="GO" id="GO:0005737">
    <property type="term" value="C:cytoplasm"/>
    <property type="evidence" value="ECO:0007669"/>
    <property type="project" value="TreeGrafter"/>
</dbReference>
<evidence type="ECO:0000313" key="3">
    <source>
        <dbReference type="EMBL" id="MBP2048343.1"/>
    </source>
</evidence>
<proteinExistence type="inferred from homology"/>
<sequence>MLLLNGDQVREALPVAEAHRVVAEVMRRYSAGDVVQPVRTVLGSGLDASLFAAMPCHVAGESDAGYGMKAVLHAPGNSARGLPTHVGMVVVFDPETAQPLALINGAAVTALRTAAASAVATEALAAPDAGDLALIGAGTQARSHLLALRDIRPLRRVRLWNRGHARAEEFVAWARAEADVGVELTSTPADALRGADLVCTTVDTAEPVVRAADLADGVHVNAVGSSVPGKRELDSGAVASCSVFVDSREGALRESSEIAAPVEEGLVPADRPLPEIGEVLLGKHPGRTSPAERTLYKSLGMAAQDVASGFAVVRAARRLGIGTEADFTC</sequence>
<dbReference type="GO" id="GO:0008473">
    <property type="term" value="F:ornithine cyclodeaminase activity"/>
    <property type="evidence" value="ECO:0007669"/>
    <property type="project" value="UniProtKB-EC"/>
</dbReference>
<dbReference type="FunFam" id="3.40.50.720:FF:000311">
    <property type="entry name" value="Ornithine cyclodeaminase"/>
    <property type="match status" value="1"/>
</dbReference>
<name>A0A1B1AU04_9ACTN</name>
<dbReference type="Pfam" id="PF02423">
    <property type="entry name" value="OCD_Mu_crystall"/>
    <property type="match status" value="1"/>
</dbReference>
<evidence type="ECO:0000313" key="5">
    <source>
        <dbReference type="Proteomes" id="UP001519309"/>
    </source>
</evidence>
<gene>
    <name evidence="2" type="ORF">AVL59_10865</name>
    <name evidence="3" type="ORF">J2Z21_001267</name>
</gene>
<dbReference type="OrthoDB" id="3814544at2"/>
<dbReference type="Gene3D" id="3.30.1780.10">
    <property type="entry name" value="ornithine cyclodeaminase, domain 1"/>
    <property type="match status" value="1"/>
</dbReference>
<evidence type="ECO:0000313" key="4">
    <source>
        <dbReference type="Proteomes" id="UP000092659"/>
    </source>
</evidence>
<dbReference type="RefSeq" id="WP_067302119.1">
    <property type="nucleotide sequence ID" value="NZ_CP016279.1"/>
</dbReference>
<dbReference type="PIRSF" id="PIRSF001439">
    <property type="entry name" value="CryM"/>
    <property type="match status" value="1"/>
</dbReference>
<dbReference type="InterPro" id="IPR003462">
    <property type="entry name" value="ODC_Mu_crystall"/>
</dbReference>
<dbReference type="SUPFAM" id="SSF51735">
    <property type="entry name" value="NAD(P)-binding Rossmann-fold domains"/>
    <property type="match status" value="1"/>
</dbReference>
<dbReference type="GO" id="GO:0016491">
    <property type="term" value="F:oxidoreductase activity"/>
    <property type="evidence" value="ECO:0007669"/>
    <property type="project" value="UniProtKB-ARBA"/>
</dbReference>
<dbReference type="KEGG" id="sgs:AVL59_10865"/>
<evidence type="ECO:0000313" key="2">
    <source>
        <dbReference type="EMBL" id="ANP50046.1"/>
    </source>
</evidence>
<dbReference type="PANTHER" id="PTHR13812">
    <property type="entry name" value="KETIMINE REDUCTASE MU-CRYSTALLIN"/>
    <property type="match status" value="1"/>
</dbReference>
<dbReference type="PANTHER" id="PTHR13812:SF19">
    <property type="entry name" value="KETIMINE REDUCTASE MU-CRYSTALLIN"/>
    <property type="match status" value="1"/>
</dbReference>
<dbReference type="EMBL" id="CP016279">
    <property type="protein sequence ID" value="ANP50046.1"/>
    <property type="molecule type" value="Genomic_DNA"/>
</dbReference>
<dbReference type="Proteomes" id="UP001519309">
    <property type="component" value="Unassembled WGS sequence"/>
</dbReference>
<dbReference type="InterPro" id="IPR023401">
    <property type="entry name" value="ODC_N"/>
</dbReference>
<accession>A0A1B1AU04</accession>
<keyword evidence="3" id="KW-0456">Lyase</keyword>
<dbReference type="AlphaFoldDB" id="A0A1B1AU04"/>
<dbReference type="EC" id="4.3.1.12" evidence="3"/>
<dbReference type="Gene3D" id="3.40.50.720">
    <property type="entry name" value="NAD(P)-binding Rossmann-like Domain"/>
    <property type="match status" value="1"/>
</dbReference>
<protein>
    <submittedName>
        <fullName evidence="2">Ornithine cyclodeaminase</fullName>
        <ecNumber evidence="3">4.3.1.12</ecNumber>
    </submittedName>
</protein>